<dbReference type="PANTHER" id="PTHR24305">
    <property type="entry name" value="CYTOCHROME P450"/>
    <property type="match status" value="1"/>
</dbReference>
<keyword evidence="3 4" id="KW-0408">Iron</keyword>
<dbReference type="GO" id="GO:0005506">
    <property type="term" value="F:iron ion binding"/>
    <property type="evidence" value="ECO:0007669"/>
    <property type="project" value="InterPro"/>
</dbReference>
<comment type="similarity">
    <text evidence="2 4">Belongs to the cytochrome P450 family.</text>
</comment>
<evidence type="ECO:0000313" key="6">
    <source>
        <dbReference type="Proteomes" id="UP000664417"/>
    </source>
</evidence>
<dbReference type="GO" id="GO:0020037">
    <property type="term" value="F:heme binding"/>
    <property type="evidence" value="ECO:0007669"/>
    <property type="project" value="InterPro"/>
</dbReference>
<dbReference type="PROSITE" id="PS00086">
    <property type="entry name" value="CYTOCHROME_P450"/>
    <property type="match status" value="1"/>
</dbReference>
<dbReference type="Pfam" id="PF00067">
    <property type="entry name" value="p450"/>
    <property type="match status" value="1"/>
</dbReference>
<evidence type="ECO:0000256" key="2">
    <source>
        <dbReference type="ARBA" id="ARBA00010617"/>
    </source>
</evidence>
<keyword evidence="3 4" id="KW-0479">Metal-binding</keyword>
<comment type="caution">
    <text evidence="5">The sequence shown here is derived from an EMBL/GenBank/DDBJ whole genome shotgun (WGS) entry which is preliminary data.</text>
</comment>
<organism evidence="5 6">
    <name type="scientific">Acanthopleuribacter pedis</name>
    <dbReference type="NCBI Taxonomy" id="442870"/>
    <lineage>
        <taxon>Bacteria</taxon>
        <taxon>Pseudomonadati</taxon>
        <taxon>Acidobacteriota</taxon>
        <taxon>Holophagae</taxon>
        <taxon>Acanthopleuribacterales</taxon>
        <taxon>Acanthopleuribacteraceae</taxon>
        <taxon>Acanthopleuribacter</taxon>
    </lineage>
</organism>
<dbReference type="Proteomes" id="UP000664417">
    <property type="component" value="Unassembled WGS sequence"/>
</dbReference>
<dbReference type="InterPro" id="IPR050121">
    <property type="entry name" value="Cytochrome_P450_monoxygenase"/>
</dbReference>
<keyword evidence="3 4" id="KW-0349">Heme</keyword>
<dbReference type="AlphaFoldDB" id="A0A8J7QPC4"/>
<dbReference type="EMBL" id="JAFREP010000032">
    <property type="protein sequence ID" value="MBO1322178.1"/>
    <property type="molecule type" value="Genomic_DNA"/>
</dbReference>
<protein>
    <submittedName>
        <fullName evidence="5">Cytochrome P450</fullName>
    </submittedName>
</protein>
<evidence type="ECO:0000313" key="5">
    <source>
        <dbReference type="EMBL" id="MBO1322178.1"/>
    </source>
</evidence>
<evidence type="ECO:0000256" key="4">
    <source>
        <dbReference type="RuleBase" id="RU000461"/>
    </source>
</evidence>
<dbReference type="InterPro" id="IPR017972">
    <property type="entry name" value="Cyt_P450_CS"/>
</dbReference>
<keyword evidence="4" id="KW-0560">Oxidoreductase</keyword>
<dbReference type="Gene3D" id="1.10.630.10">
    <property type="entry name" value="Cytochrome P450"/>
    <property type="match status" value="1"/>
</dbReference>
<sequence>MLFPPGPKLNQGEQLQLLRRTPLRFFDDCHQKFGRIFTLNLGTFGNQEVDTEANGKWVFITRPEDVETLFKTSPEIAMAGVANKMLFGSRTQQGGIIRLDGREHMNIRRVYQPIFNGNRMRAYTLPIMATIRRHARLWSRSRAFPMLPEMQRITIDVIAKSILGFDESELFDMLCSRLMCLENAAIQGRDRHMAERELSRIIHEHIATNRTTDLSDREDVFSRLCQLTKPDGLALTDKELHDELVTLLKAGFGTTSNALAWLFACILEKETVRARIQEEAMNAVGGREPAKCRFDQMPYTEAVIQETLRLCPSVAGFTGVRYLSEPLRLGGYTIPAHTVVAIATHILHRDASVYPDPLLFKPERFLTAKPSAWRWAPFGGGNRMCVGRSFAMHEMKVVLATLFSDMEINLDRPVGGSEVQGFFCSPKDRGPHVRIKDRSHDEES</sequence>
<keyword evidence="6" id="KW-1185">Reference proteome</keyword>
<feature type="binding site" description="axial binding residue" evidence="3">
    <location>
        <position position="385"/>
    </location>
    <ligand>
        <name>heme</name>
        <dbReference type="ChEBI" id="CHEBI:30413"/>
    </ligand>
    <ligandPart>
        <name>Fe</name>
        <dbReference type="ChEBI" id="CHEBI:18248"/>
    </ligandPart>
</feature>
<accession>A0A8J7QPC4</accession>
<reference evidence="5" key="1">
    <citation type="submission" date="2021-03" db="EMBL/GenBank/DDBJ databases">
        <authorList>
            <person name="Wang G."/>
        </authorList>
    </citation>
    <scope>NUCLEOTIDE SEQUENCE</scope>
    <source>
        <strain evidence="5">KCTC 12899</strain>
    </source>
</reference>
<proteinExistence type="inferred from homology"/>
<dbReference type="SUPFAM" id="SSF48264">
    <property type="entry name" value="Cytochrome P450"/>
    <property type="match status" value="1"/>
</dbReference>
<dbReference type="InterPro" id="IPR036396">
    <property type="entry name" value="Cyt_P450_sf"/>
</dbReference>
<dbReference type="PRINTS" id="PR00385">
    <property type="entry name" value="P450"/>
</dbReference>
<dbReference type="PANTHER" id="PTHR24305:SF166">
    <property type="entry name" value="CYTOCHROME P450 12A4, MITOCHONDRIAL-RELATED"/>
    <property type="match status" value="1"/>
</dbReference>
<evidence type="ECO:0000256" key="1">
    <source>
        <dbReference type="ARBA" id="ARBA00001971"/>
    </source>
</evidence>
<gene>
    <name evidence="5" type="ORF">J3U88_27135</name>
</gene>
<dbReference type="GO" id="GO:0016705">
    <property type="term" value="F:oxidoreductase activity, acting on paired donors, with incorporation or reduction of molecular oxygen"/>
    <property type="evidence" value="ECO:0007669"/>
    <property type="project" value="InterPro"/>
</dbReference>
<name>A0A8J7QPC4_9BACT</name>
<dbReference type="RefSeq" id="WP_207862151.1">
    <property type="nucleotide sequence ID" value="NZ_JAFREP010000032.1"/>
</dbReference>
<evidence type="ECO:0000256" key="3">
    <source>
        <dbReference type="PIRSR" id="PIRSR602401-1"/>
    </source>
</evidence>
<dbReference type="InterPro" id="IPR001128">
    <property type="entry name" value="Cyt_P450"/>
</dbReference>
<comment type="cofactor">
    <cofactor evidence="1 3">
        <name>heme</name>
        <dbReference type="ChEBI" id="CHEBI:30413"/>
    </cofactor>
</comment>
<keyword evidence="4" id="KW-0503">Monooxygenase</keyword>
<dbReference type="InterPro" id="IPR002401">
    <property type="entry name" value="Cyt_P450_E_grp-I"/>
</dbReference>
<dbReference type="PRINTS" id="PR00463">
    <property type="entry name" value="EP450I"/>
</dbReference>
<dbReference type="GO" id="GO:0004497">
    <property type="term" value="F:monooxygenase activity"/>
    <property type="evidence" value="ECO:0007669"/>
    <property type="project" value="UniProtKB-KW"/>
</dbReference>